<dbReference type="AlphaFoldDB" id="A0A9W6ZV33"/>
<sequence length="388" mass="44884">MYKSELLLPKLCTNWDQISDYIKLKNIASSVELILVFFTSLSLKIKSLQSFELNTFLKTADSLIASLSKQIKISTGEFGLIKNPVSEIVSVVSCEKVRLKKVLEMRIRKLSPFKWDLEGGKGKFWDFFKGTVELISDERVSRLLELSNPPLAELSKPGVFILLLQKPSFKILKYYSTLTGTGCFEEEIVSDTVEWKEVKKGIKWKGSLRREFVDVILNSGKETLTQIGEIEVALDIWRKILIGSVRDRVKVLMNYKFLYGLSGPVLNLGIRIIEEGEGWGDLEVLGLRFKEEGDELEKCEVREESEIWAREGFWCLKEGKKDLLTFLMILRSYSSLRSPLVVFKNVKNSEGKKGGRDVGKMFRRERRWERKRVGEKRKEEEREKTGWW</sequence>
<evidence type="ECO:0000313" key="2">
    <source>
        <dbReference type="EMBL" id="GMH57668.1"/>
    </source>
</evidence>
<feature type="region of interest" description="Disordered" evidence="1">
    <location>
        <begin position="368"/>
        <end position="388"/>
    </location>
</feature>
<reference evidence="3" key="1">
    <citation type="journal article" date="2023" name="Commun. Biol.">
        <title>Genome analysis of Parmales, the sister group of diatoms, reveals the evolutionary specialization of diatoms from phago-mixotrophs to photoautotrophs.</title>
        <authorList>
            <person name="Ban H."/>
            <person name="Sato S."/>
            <person name="Yoshikawa S."/>
            <person name="Yamada K."/>
            <person name="Nakamura Y."/>
            <person name="Ichinomiya M."/>
            <person name="Sato N."/>
            <person name="Blanc-Mathieu R."/>
            <person name="Endo H."/>
            <person name="Kuwata A."/>
            <person name="Ogata H."/>
        </authorList>
    </citation>
    <scope>NUCLEOTIDE SEQUENCE [LARGE SCALE GENOMIC DNA]</scope>
</reference>
<dbReference type="EMBL" id="BLQM01000059">
    <property type="protein sequence ID" value="GMH57668.1"/>
    <property type="molecule type" value="Genomic_DNA"/>
</dbReference>
<gene>
    <name evidence="2" type="ORF">TL16_g02442</name>
</gene>
<name>A0A9W6ZV33_9STRA</name>
<comment type="caution">
    <text evidence="2">The sequence shown here is derived from an EMBL/GenBank/DDBJ whole genome shotgun (WGS) entry which is preliminary data.</text>
</comment>
<evidence type="ECO:0000313" key="3">
    <source>
        <dbReference type="Proteomes" id="UP001162640"/>
    </source>
</evidence>
<organism evidence="2 3">
    <name type="scientific">Triparma laevis f. inornata</name>
    <dbReference type="NCBI Taxonomy" id="1714386"/>
    <lineage>
        <taxon>Eukaryota</taxon>
        <taxon>Sar</taxon>
        <taxon>Stramenopiles</taxon>
        <taxon>Ochrophyta</taxon>
        <taxon>Bolidophyceae</taxon>
        <taxon>Parmales</taxon>
        <taxon>Triparmaceae</taxon>
        <taxon>Triparma</taxon>
    </lineage>
</organism>
<proteinExistence type="predicted"/>
<protein>
    <submittedName>
        <fullName evidence="2">Uncharacterized protein</fullName>
    </submittedName>
</protein>
<evidence type="ECO:0000256" key="1">
    <source>
        <dbReference type="SAM" id="MobiDB-lite"/>
    </source>
</evidence>
<accession>A0A9W6ZV33</accession>
<dbReference type="Proteomes" id="UP001162640">
    <property type="component" value="Unassembled WGS sequence"/>
</dbReference>